<dbReference type="Pfam" id="PF00583">
    <property type="entry name" value="Acetyltransf_1"/>
    <property type="match status" value="1"/>
</dbReference>
<evidence type="ECO:0000256" key="1">
    <source>
        <dbReference type="ARBA" id="ARBA00022679"/>
    </source>
</evidence>
<dbReference type="EMBL" id="FRFE01000005">
    <property type="protein sequence ID" value="SHO46473.1"/>
    <property type="molecule type" value="Genomic_DNA"/>
</dbReference>
<dbReference type="AlphaFoldDB" id="A0A1M7Y323"/>
<dbReference type="GO" id="GO:0008080">
    <property type="term" value="F:N-acetyltransferase activity"/>
    <property type="evidence" value="ECO:0007669"/>
    <property type="project" value="TreeGrafter"/>
</dbReference>
<dbReference type="SUPFAM" id="SSF55729">
    <property type="entry name" value="Acyl-CoA N-acyltransferases (Nat)"/>
    <property type="match status" value="1"/>
</dbReference>
<dbReference type="Gene3D" id="3.40.630.30">
    <property type="match status" value="1"/>
</dbReference>
<accession>A0A1M7Y323</accession>
<feature type="domain" description="N-acetyltransferase" evidence="3">
    <location>
        <begin position="6"/>
        <end position="155"/>
    </location>
</feature>
<gene>
    <name evidence="4" type="ORF">SAMN02745220_01518</name>
</gene>
<dbReference type="CDD" id="cd04301">
    <property type="entry name" value="NAT_SF"/>
    <property type="match status" value="1"/>
</dbReference>
<dbReference type="PANTHER" id="PTHR10545:SF29">
    <property type="entry name" value="GH14572P-RELATED"/>
    <property type="match status" value="1"/>
</dbReference>
<dbReference type="PROSITE" id="PS51186">
    <property type="entry name" value="GNAT"/>
    <property type="match status" value="1"/>
</dbReference>
<dbReference type="RefSeq" id="WP_073612840.1">
    <property type="nucleotide sequence ID" value="NZ_FRFE01000005.1"/>
</dbReference>
<dbReference type="PANTHER" id="PTHR10545">
    <property type="entry name" value="DIAMINE N-ACETYLTRANSFERASE"/>
    <property type="match status" value="1"/>
</dbReference>
<evidence type="ECO:0000313" key="4">
    <source>
        <dbReference type="EMBL" id="SHO46473.1"/>
    </source>
</evidence>
<sequence>MTFESVHIRPARQQDIDEMILLLKSLFTIEADFAFDPGRHAAALLLLLASDSAIVLVAEVDNRVVGMCSGQTVISTAEGGPALLVEDVVVSEQLRGKGIGRRLLQTLTEWAKSRRMSRMQLLADRNNSNALKFYHKRDWQSTELICLRTYTGNNQ</sequence>
<keyword evidence="2" id="KW-0012">Acyltransferase</keyword>
<dbReference type="OrthoDB" id="9805924at2"/>
<dbReference type="InterPro" id="IPR016181">
    <property type="entry name" value="Acyl_CoA_acyltransferase"/>
</dbReference>
<dbReference type="InterPro" id="IPR000182">
    <property type="entry name" value="GNAT_dom"/>
</dbReference>
<name>A0A1M7Y323_9BACT</name>
<dbReference type="Proteomes" id="UP000184603">
    <property type="component" value="Unassembled WGS sequence"/>
</dbReference>
<organism evidence="4 5">
    <name type="scientific">Desulfopila aestuarii DSM 18488</name>
    <dbReference type="NCBI Taxonomy" id="1121416"/>
    <lineage>
        <taxon>Bacteria</taxon>
        <taxon>Pseudomonadati</taxon>
        <taxon>Thermodesulfobacteriota</taxon>
        <taxon>Desulfobulbia</taxon>
        <taxon>Desulfobulbales</taxon>
        <taxon>Desulfocapsaceae</taxon>
        <taxon>Desulfopila</taxon>
    </lineage>
</organism>
<reference evidence="4 5" key="1">
    <citation type="submission" date="2016-12" db="EMBL/GenBank/DDBJ databases">
        <authorList>
            <person name="Song W.-J."/>
            <person name="Kurnit D.M."/>
        </authorList>
    </citation>
    <scope>NUCLEOTIDE SEQUENCE [LARGE SCALE GENOMIC DNA]</scope>
    <source>
        <strain evidence="4 5">DSM 18488</strain>
    </source>
</reference>
<evidence type="ECO:0000259" key="3">
    <source>
        <dbReference type="PROSITE" id="PS51186"/>
    </source>
</evidence>
<evidence type="ECO:0000313" key="5">
    <source>
        <dbReference type="Proteomes" id="UP000184603"/>
    </source>
</evidence>
<dbReference type="STRING" id="1121416.SAMN02745220_01518"/>
<protein>
    <submittedName>
        <fullName evidence="4">Acetyltransferase, GNAT family</fullName>
    </submittedName>
</protein>
<proteinExistence type="predicted"/>
<keyword evidence="1 4" id="KW-0808">Transferase</keyword>
<evidence type="ECO:0000256" key="2">
    <source>
        <dbReference type="ARBA" id="ARBA00023315"/>
    </source>
</evidence>
<keyword evidence="5" id="KW-1185">Reference proteome</keyword>
<dbReference type="InterPro" id="IPR051016">
    <property type="entry name" value="Diverse_Substrate_AcTransf"/>
</dbReference>